<evidence type="ECO:0000256" key="1">
    <source>
        <dbReference type="ARBA" id="ARBA00008434"/>
    </source>
</evidence>
<dbReference type="PANTHER" id="PTHR23321:SF26">
    <property type="entry name" value="SMALL RIBOSOMAL SUBUNIT PROTEIN US15M"/>
    <property type="match status" value="1"/>
</dbReference>
<dbReference type="AlphaFoldDB" id="A0A0U3UJ45"/>
<reference evidence="7" key="2">
    <citation type="journal article" date="2021" name="Taxon">
        <title>Node ages, relationships, and phylogenomic incongruence in an ancient gymnosperm lineage -Phylogeny of Ephedra revisited.</title>
        <authorList>
            <person name="Rydin C."/>
            <person name="Blokzijl R."/>
            <person name="Thureborn O."/>
            <person name="Wikstroem N."/>
        </authorList>
    </citation>
    <scope>NUCLEOTIDE SEQUENCE</scope>
</reference>
<dbReference type="InterPro" id="IPR005290">
    <property type="entry name" value="Ribosomal_uS15_bac-type"/>
</dbReference>
<dbReference type="InterPro" id="IPR009068">
    <property type="entry name" value="uS15_NS1_RNA-bd_sf"/>
</dbReference>
<evidence type="ECO:0000256" key="4">
    <source>
        <dbReference type="ARBA" id="ARBA00035250"/>
    </source>
</evidence>
<dbReference type="EMBL" id="MG594463">
    <property type="protein sequence ID" value="QXG16859.1"/>
    <property type="molecule type" value="Genomic_DNA"/>
</dbReference>
<dbReference type="Pfam" id="PF00312">
    <property type="entry name" value="Ribosomal_S15"/>
    <property type="match status" value="1"/>
</dbReference>
<evidence type="ECO:0000313" key="6">
    <source>
        <dbReference type="EMBL" id="ALV90187.1"/>
    </source>
</evidence>
<keyword evidence="6" id="KW-0934">Plastid</keyword>
<dbReference type="GO" id="GO:0003735">
    <property type="term" value="F:structural constituent of ribosome"/>
    <property type="evidence" value="ECO:0007669"/>
    <property type="project" value="InterPro"/>
</dbReference>
<gene>
    <name evidence="6" type="primary">rps15</name>
</gene>
<dbReference type="GeneID" id="26889630"/>
<dbReference type="EMBL" id="MG594464">
    <property type="protein sequence ID" value="QXG16926.1"/>
    <property type="molecule type" value="Genomic_DNA"/>
</dbReference>
<keyword evidence="3 5" id="KW-0687">Ribonucleoprotein</keyword>
<sequence length="76" mass="9134">MINTFDIHFSSIPEKKRGSIESQVWFFTNRVQKLSRHLGTHKKDYSSQRSLRKLLIKRKRLLLYLYNKKKLGSKPN</sequence>
<dbReference type="GO" id="GO:0006412">
    <property type="term" value="P:translation"/>
    <property type="evidence" value="ECO:0007669"/>
    <property type="project" value="InterPro"/>
</dbReference>
<dbReference type="PROSITE" id="PS00362">
    <property type="entry name" value="RIBOSOMAL_S15"/>
    <property type="match status" value="1"/>
</dbReference>
<dbReference type="SUPFAM" id="SSF47060">
    <property type="entry name" value="S15/NS1 RNA-binding domain"/>
    <property type="match status" value="1"/>
</dbReference>
<dbReference type="SMART" id="SM01387">
    <property type="entry name" value="Ribosomal_S15"/>
    <property type="match status" value="1"/>
</dbReference>
<dbReference type="RefSeq" id="YP_009231468.1">
    <property type="nucleotide sequence ID" value="NC_029347.1"/>
</dbReference>
<dbReference type="EMBL" id="KT934791">
    <property type="protein sequence ID" value="ALV90183.1"/>
    <property type="molecule type" value="Genomic_DNA"/>
</dbReference>
<dbReference type="InterPro" id="IPR000589">
    <property type="entry name" value="Ribosomal_uS15"/>
</dbReference>
<dbReference type="GO" id="GO:0005737">
    <property type="term" value="C:cytoplasm"/>
    <property type="evidence" value="ECO:0007669"/>
    <property type="project" value="UniProtKB-ARBA"/>
</dbReference>
<dbReference type="GeneID" id="26889635"/>
<evidence type="ECO:0000256" key="3">
    <source>
        <dbReference type="ARBA" id="ARBA00023274"/>
    </source>
</evidence>
<dbReference type="Gene3D" id="1.10.287.10">
    <property type="entry name" value="S15/NS1, RNA-binding"/>
    <property type="match status" value="1"/>
</dbReference>
<dbReference type="GO" id="GO:1990904">
    <property type="term" value="C:ribonucleoprotein complex"/>
    <property type="evidence" value="ECO:0007669"/>
    <property type="project" value="UniProtKB-KW"/>
</dbReference>
<proteinExistence type="inferred from homology"/>
<keyword evidence="2 5" id="KW-0689">Ribosomal protein</keyword>
<dbReference type="EMBL" id="KT934791">
    <property type="protein sequence ID" value="ALV90187.1"/>
    <property type="molecule type" value="Genomic_DNA"/>
</dbReference>
<dbReference type="GO" id="GO:0005840">
    <property type="term" value="C:ribosome"/>
    <property type="evidence" value="ECO:0007669"/>
    <property type="project" value="UniProtKB-KW"/>
</dbReference>
<name>A0A0U3UJ45_9SPER</name>
<geneLocation type="chloroplast" evidence="6"/>
<accession>A0A0U3UJ45</accession>
<comment type="similarity">
    <text evidence="1 5">Belongs to the universal ribosomal protein uS15 family.</text>
</comment>
<evidence type="ECO:0000256" key="5">
    <source>
        <dbReference type="RuleBase" id="RU003919"/>
    </source>
</evidence>
<evidence type="ECO:0000313" key="7">
    <source>
        <dbReference type="EMBL" id="QXG16859.1"/>
    </source>
</evidence>
<dbReference type="RefSeq" id="YP_009231472.1">
    <property type="nucleotide sequence ID" value="NC_029347.1"/>
</dbReference>
<organism evidence="6">
    <name type="scientific">Ephedra foeminea</name>
    <dbReference type="NCBI Taxonomy" id="157595"/>
    <lineage>
        <taxon>Eukaryota</taxon>
        <taxon>Viridiplantae</taxon>
        <taxon>Streptophyta</taxon>
        <taxon>Embryophyta</taxon>
        <taxon>Tracheophyta</taxon>
        <taxon>Spermatophyta</taxon>
        <taxon>Gnetopsida</taxon>
        <taxon>Gnetidae</taxon>
        <taxon>Ephedrales</taxon>
        <taxon>Ephedraceae</taxon>
        <taxon>Ephedra</taxon>
    </lineage>
</organism>
<keyword evidence="6" id="KW-0150">Chloroplast</keyword>
<evidence type="ECO:0000256" key="2">
    <source>
        <dbReference type="ARBA" id="ARBA00022980"/>
    </source>
</evidence>
<reference evidence="6" key="1">
    <citation type="journal article" date="2015" name="Mitochondrial DNA">
        <title>The chloroplast genome of Ephedra foeminea (Ephedraceae, Gnetales), an entomophilous gymnosperm endemic to the Mediterranean area.</title>
        <authorList>
            <person name="Hou C."/>
            <person name="Wikstrom N."/>
            <person name="Rydin C."/>
        </authorList>
    </citation>
    <scope>NUCLEOTIDE SEQUENCE</scope>
</reference>
<dbReference type="PANTHER" id="PTHR23321">
    <property type="entry name" value="RIBOSOMAL PROTEIN S15, BACTERIAL AND ORGANELLAR"/>
    <property type="match status" value="1"/>
</dbReference>
<protein>
    <recommendedName>
        <fullName evidence="4">Small ribosomal subunit protein uS15c</fullName>
    </recommendedName>
</protein>